<dbReference type="Gene3D" id="3.90.550.10">
    <property type="entry name" value="Spore Coat Polysaccharide Biosynthesis Protein SpsA, Chain A"/>
    <property type="match status" value="1"/>
</dbReference>
<evidence type="ECO:0000313" key="3">
    <source>
        <dbReference type="EMBL" id="SUZ61238.1"/>
    </source>
</evidence>
<evidence type="ECO:0000259" key="2">
    <source>
        <dbReference type="Pfam" id="PF00483"/>
    </source>
</evidence>
<dbReference type="EMBL" id="UINC01000789">
    <property type="protein sequence ID" value="SUZ61238.1"/>
    <property type="molecule type" value="Genomic_DNA"/>
</dbReference>
<dbReference type="SUPFAM" id="SSF53448">
    <property type="entry name" value="Nucleotide-diphospho-sugar transferases"/>
    <property type="match status" value="1"/>
</dbReference>
<dbReference type="PANTHER" id="PTHR42883:SF2">
    <property type="entry name" value="THYMIDYLYLTRANSFERASE"/>
    <property type="match status" value="1"/>
</dbReference>
<dbReference type="PANTHER" id="PTHR42883">
    <property type="entry name" value="GLUCOSE-1-PHOSPHATE THYMIDYLTRANSFERASE"/>
    <property type="match status" value="1"/>
</dbReference>
<dbReference type="InterPro" id="IPR029044">
    <property type="entry name" value="Nucleotide-diphossugar_trans"/>
</dbReference>
<feature type="region of interest" description="Disordered" evidence="1">
    <location>
        <begin position="341"/>
        <end position="360"/>
    </location>
</feature>
<organism evidence="3">
    <name type="scientific">marine metagenome</name>
    <dbReference type="NCBI Taxonomy" id="408172"/>
    <lineage>
        <taxon>unclassified sequences</taxon>
        <taxon>metagenomes</taxon>
        <taxon>ecological metagenomes</taxon>
    </lineage>
</organism>
<dbReference type="InterPro" id="IPR005908">
    <property type="entry name" value="G1P_thy_trans_l"/>
</dbReference>
<feature type="non-terminal residue" evidence="3">
    <location>
        <position position="1"/>
    </location>
</feature>
<sequence>VKGLILSGGSGRRLRPLTHTSAKQLVPIANVPILHYVVADLVGVGITDIGIVVGDTGEEVRASVGDGSRWGASVTYIDQETPLGLAHAVLVAGPFLGDEPFAMYLGDNMFEDSLDEVVDGFDGSVAARLLLARVDDPSSFGVADLASDGSIAALVEKPSDPSSDLALVGVYLFGPRIHEAVRAIGPSARGELEITDAIQWLLEAGETVEHRVLDGWWIDTGKKDPLLACNRLVLDRLDGDQVVVDDGAEVVGSTLVGPVVVAAGARILDSTVGPYVAVGEDCRIRYSTVDDSVLMAGAGVTDLDRLTASVLGREAEVTGAPGEQVVLSLLLGDHSVVDVASGGPGTDDISSVGSGGGTGG</sequence>
<proteinExistence type="predicted"/>
<dbReference type="CDD" id="cd04189">
    <property type="entry name" value="G1P_TT_long"/>
    <property type="match status" value="1"/>
</dbReference>
<gene>
    <name evidence="3" type="ORF">METZ01_LOCUS14092</name>
</gene>
<dbReference type="NCBIfam" id="TIGR01208">
    <property type="entry name" value="rmlA_long"/>
    <property type="match status" value="1"/>
</dbReference>
<dbReference type="Pfam" id="PF00483">
    <property type="entry name" value="NTP_transferase"/>
    <property type="match status" value="1"/>
</dbReference>
<evidence type="ECO:0000256" key="1">
    <source>
        <dbReference type="SAM" id="MobiDB-lite"/>
    </source>
</evidence>
<dbReference type="InterPro" id="IPR005835">
    <property type="entry name" value="NTP_transferase_dom"/>
</dbReference>
<dbReference type="Gene3D" id="2.160.10.10">
    <property type="entry name" value="Hexapeptide repeat proteins"/>
    <property type="match status" value="1"/>
</dbReference>
<dbReference type="AlphaFoldDB" id="A0A381P4U4"/>
<protein>
    <recommendedName>
        <fullName evidence="2">Nucleotidyl transferase domain-containing protein</fullName>
    </recommendedName>
</protein>
<name>A0A381P4U4_9ZZZZ</name>
<feature type="domain" description="Nucleotidyl transferase" evidence="2">
    <location>
        <begin position="2"/>
        <end position="234"/>
    </location>
</feature>
<accession>A0A381P4U4</accession>
<reference evidence="3" key="1">
    <citation type="submission" date="2018-05" db="EMBL/GenBank/DDBJ databases">
        <authorList>
            <person name="Lanie J.A."/>
            <person name="Ng W.-L."/>
            <person name="Kazmierczak K.M."/>
            <person name="Andrzejewski T.M."/>
            <person name="Davidsen T.M."/>
            <person name="Wayne K.J."/>
            <person name="Tettelin H."/>
            <person name="Glass J.I."/>
            <person name="Rusch D."/>
            <person name="Podicherti R."/>
            <person name="Tsui H.-C.T."/>
            <person name="Winkler M.E."/>
        </authorList>
    </citation>
    <scope>NUCLEOTIDE SEQUENCE</scope>
</reference>